<dbReference type="EMBL" id="JARKHS020025819">
    <property type="protein sequence ID" value="KAK8767014.1"/>
    <property type="molecule type" value="Genomic_DNA"/>
</dbReference>
<protein>
    <submittedName>
        <fullName evidence="2">Uncharacterized protein</fullName>
    </submittedName>
</protein>
<keyword evidence="3" id="KW-1185">Reference proteome</keyword>
<evidence type="ECO:0000313" key="3">
    <source>
        <dbReference type="Proteomes" id="UP001321473"/>
    </source>
</evidence>
<proteinExistence type="predicted"/>
<reference evidence="2 3" key="1">
    <citation type="journal article" date="2023" name="Arcadia Sci">
        <title>De novo assembly of a long-read Amblyomma americanum tick genome.</title>
        <authorList>
            <person name="Chou S."/>
            <person name="Poskanzer K.E."/>
            <person name="Rollins M."/>
            <person name="Thuy-Boun P.S."/>
        </authorList>
    </citation>
    <scope>NUCLEOTIDE SEQUENCE [LARGE SCALE GENOMIC DNA]</scope>
    <source>
        <strain evidence="2">F_SG_1</strain>
        <tissue evidence="2">Salivary glands</tissue>
    </source>
</reference>
<sequence length="144" mass="15722">MRRNTRRLLKLALTALALVLCTSLLFRSLVGNQVLDYVAGGGSFLPRAPREHNGPEVSDPSLLSSYSEALSHGLLKCSGRPLTMQSSTRKKTKQERSSFVRRLLASLSVIRILDGVFSVSSSVHENGRGPNTLGNRTKEGCKLQ</sequence>
<dbReference type="Proteomes" id="UP001321473">
    <property type="component" value="Unassembled WGS sequence"/>
</dbReference>
<accession>A0AAQ4DX24</accession>
<evidence type="ECO:0000256" key="1">
    <source>
        <dbReference type="SAM" id="MobiDB-lite"/>
    </source>
</evidence>
<comment type="caution">
    <text evidence="2">The sequence shown here is derived from an EMBL/GenBank/DDBJ whole genome shotgun (WGS) entry which is preliminary data.</text>
</comment>
<evidence type="ECO:0000313" key="2">
    <source>
        <dbReference type="EMBL" id="KAK8767014.1"/>
    </source>
</evidence>
<name>A0AAQ4DX24_AMBAM</name>
<gene>
    <name evidence="2" type="ORF">V5799_006201</name>
</gene>
<feature type="region of interest" description="Disordered" evidence="1">
    <location>
        <begin position="122"/>
        <end position="144"/>
    </location>
</feature>
<organism evidence="2 3">
    <name type="scientific">Amblyomma americanum</name>
    <name type="common">Lone star tick</name>
    <dbReference type="NCBI Taxonomy" id="6943"/>
    <lineage>
        <taxon>Eukaryota</taxon>
        <taxon>Metazoa</taxon>
        <taxon>Ecdysozoa</taxon>
        <taxon>Arthropoda</taxon>
        <taxon>Chelicerata</taxon>
        <taxon>Arachnida</taxon>
        <taxon>Acari</taxon>
        <taxon>Parasitiformes</taxon>
        <taxon>Ixodida</taxon>
        <taxon>Ixodoidea</taxon>
        <taxon>Ixodidae</taxon>
        <taxon>Amblyomminae</taxon>
        <taxon>Amblyomma</taxon>
    </lineage>
</organism>
<dbReference type="AlphaFoldDB" id="A0AAQ4DX24"/>